<accession>A0A1I2YMD0</accession>
<reference evidence="2 4" key="1">
    <citation type="submission" date="2016-10" db="EMBL/GenBank/DDBJ databases">
        <authorList>
            <person name="Varghese N."/>
            <person name="Submissions S."/>
        </authorList>
    </citation>
    <scope>NUCLEOTIDE SEQUENCE [LARGE SCALE GENOMIC DNA]</scope>
    <source>
        <strain evidence="2 4">GMCC 1.11211</strain>
    </source>
</reference>
<protein>
    <recommendedName>
        <fullName evidence="6">SipW-cognate class signal peptide</fullName>
    </recommendedName>
</protein>
<comment type="caution">
    <text evidence="3">The sequence shown here is derived from an EMBL/GenBank/DDBJ whole genome shotgun (WGS) entry which is preliminary data.</text>
</comment>
<evidence type="ECO:0000313" key="4">
    <source>
        <dbReference type="Proteomes" id="UP000199681"/>
    </source>
</evidence>
<dbReference type="EMBL" id="SOFE01000011">
    <property type="protein sequence ID" value="TFB86054.1"/>
    <property type="molecule type" value="Genomic_DNA"/>
</dbReference>
<sequence length="175" mass="17352">MKTFLFASAAILGATLLATAAVGGTYAQLNSSASAGPAVTIQAGSAELSITSDLEMSNTPLYPGASNVGTVDVRNDGTVSLSLRLAGLTPPTVSTLFSEALIVGVSAVSTVQECTSNLTPTIAGTFADPPAEELGLTLAPGSSALLCVSVRLSADTPSGSQSQTATSFGLLIDGR</sequence>
<reference evidence="3 5" key="2">
    <citation type="submission" date="2019-03" db="EMBL/GenBank/DDBJ databases">
        <title>Genomics of glacier-inhabiting Cryobacterium strains.</title>
        <authorList>
            <person name="Liu Q."/>
            <person name="Xin Y.-H."/>
        </authorList>
    </citation>
    <scope>NUCLEOTIDE SEQUENCE [LARGE SCALE GENOMIC DNA]</scope>
    <source>
        <strain evidence="3 5">Hh34</strain>
    </source>
</reference>
<dbReference type="RefSeq" id="WP_092448371.1">
    <property type="nucleotide sequence ID" value="NZ_BKAC01000012.1"/>
</dbReference>
<feature type="signal peptide" evidence="1">
    <location>
        <begin position="1"/>
        <end position="20"/>
    </location>
</feature>
<dbReference type="Proteomes" id="UP000199681">
    <property type="component" value="Unassembled WGS sequence"/>
</dbReference>
<evidence type="ECO:0008006" key="6">
    <source>
        <dbReference type="Google" id="ProtNLM"/>
    </source>
</evidence>
<evidence type="ECO:0000313" key="5">
    <source>
        <dbReference type="Proteomes" id="UP000297963"/>
    </source>
</evidence>
<name>A0A1I2YMD0_9MICO</name>
<proteinExistence type="predicted"/>
<organism evidence="3 5">
    <name type="scientific">Cryobacterium levicorallinum</name>
    <dbReference type="NCBI Taxonomy" id="995038"/>
    <lineage>
        <taxon>Bacteria</taxon>
        <taxon>Bacillati</taxon>
        <taxon>Actinomycetota</taxon>
        <taxon>Actinomycetes</taxon>
        <taxon>Micrococcales</taxon>
        <taxon>Microbacteriaceae</taxon>
        <taxon>Cryobacterium</taxon>
    </lineage>
</organism>
<keyword evidence="1" id="KW-0732">Signal</keyword>
<evidence type="ECO:0000256" key="1">
    <source>
        <dbReference type="SAM" id="SignalP"/>
    </source>
</evidence>
<dbReference type="EMBL" id="FOPW01000002">
    <property type="protein sequence ID" value="SFH26795.1"/>
    <property type="molecule type" value="Genomic_DNA"/>
</dbReference>
<dbReference type="STRING" id="995038.SAMN05216274_102195"/>
<keyword evidence="4" id="KW-1185">Reference proteome</keyword>
<evidence type="ECO:0000313" key="2">
    <source>
        <dbReference type="EMBL" id="SFH26795.1"/>
    </source>
</evidence>
<dbReference type="Proteomes" id="UP000297963">
    <property type="component" value="Unassembled WGS sequence"/>
</dbReference>
<gene>
    <name evidence="3" type="ORF">E3O11_06040</name>
    <name evidence="2" type="ORF">SAMN05216274_102195</name>
</gene>
<feature type="chain" id="PRO_5039713488" description="SipW-cognate class signal peptide" evidence="1">
    <location>
        <begin position="21"/>
        <end position="175"/>
    </location>
</feature>
<dbReference type="AlphaFoldDB" id="A0A1I2YMD0"/>
<evidence type="ECO:0000313" key="3">
    <source>
        <dbReference type="EMBL" id="TFB86054.1"/>
    </source>
</evidence>